<sequence length="243" mass="26978">MASTRQRDLKYDYSNIRRLYEMEKLMKAQVDGTADASNKQMLQSALIGIVKMRKDLWQGFNNSLKVTLESKSIRAFRVQEALKTPQEWDVMDILVQYLCDDTSDSAAADPYSASYAGENRNPSAPEHLVQYLLADTSDSAAADPYSASYAGENRNPSAPEQNSCDELWSWILARGTTVGKFAATVAELWLLTKVSEFFSKTAVPQIDTHIVNPTSSPKTKLPFATVVAQKGLQQILDAVKLDV</sequence>
<proteinExistence type="predicted"/>
<dbReference type="Proteomes" id="UP001054821">
    <property type="component" value="Chromosome 7"/>
</dbReference>
<evidence type="ECO:0000313" key="2">
    <source>
        <dbReference type="Proteomes" id="UP001054821"/>
    </source>
</evidence>
<dbReference type="EMBL" id="JAJFAZ020000007">
    <property type="protein sequence ID" value="KAI5320046.1"/>
    <property type="molecule type" value="Genomic_DNA"/>
</dbReference>
<dbReference type="AlphaFoldDB" id="A0AAD4YSR0"/>
<comment type="caution">
    <text evidence="1">The sequence shown here is derived from an EMBL/GenBank/DDBJ whole genome shotgun (WGS) entry which is preliminary data.</text>
</comment>
<accession>A0AAD4YSR0</accession>
<name>A0AAD4YSR0_PRUDU</name>
<gene>
    <name evidence="1" type="ORF">L3X38_039754</name>
</gene>
<evidence type="ECO:0000313" key="1">
    <source>
        <dbReference type="EMBL" id="KAI5320046.1"/>
    </source>
</evidence>
<keyword evidence="2" id="KW-1185">Reference proteome</keyword>
<protein>
    <submittedName>
        <fullName evidence="1">Uncharacterized protein</fullName>
    </submittedName>
</protein>
<organism evidence="1 2">
    <name type="scientific">Prunus dulcis</name>
    <name type="common">Almond</name>
    <name type="synonym">Amygdalus dulcis</name>
    <dbReference type="NCBI Taxonomy" id="3755"/>
    <lineage>
        <taxon>Eukaryota</taxon>
        <taxon>Viridiplantae</taxon>
        <taxon>Streptophyta</taxon>
        <taxon>Embryophyta</taxon>
        <taxon>Tracheophyta</taxon>
        <taxon>Spermatophyta</taxon>
        <taxon>Magnoliopsida</taxon>
        <taxon>eudicotyledons</taxon>
        <taxon>Gunneridae</taxon>
        <taxon>Pentapetalae</taxon>
        <taxon>rosids</taxon>
        <taxon>fabids</taxon>
        <taxon>Rosales</taxon>
        <taxon>Rosaceae</taxon>
        <taxon>Amygdaloideae</taxon>
        <taxon>Amygdaleae</taxon>
        <taxon>Prunus</taxon>
    </lineage>
</organism>
<reference evidence="1 2" key="1">
    <citation type="journal article" date="2022" name="G3 (Bethesda)">
        <title>Whole-genome sequence and methylome profiling of the almond [Prunus dulcis (Mill.) D.A. Webb] cultivar 'Nonpareil'.</title>
        <authorList>
            <person name="D'Amico-Willman K.M."/>
            <person name="Ouma W.Z."/>
            <person name="Meulia T."/>
            <person name="Sideli G.M."/>
            <person name="Gradziel T.M."/>
            <person name="Fresnedo-Ramirez J."/>
        </authorList>
    </citation>
    <scope>NUCLEOTIDE SEQUENCE [LARGE SCALE GENOMIC DNA]</scope>
    <source>
        <strain evidence="1">Clone GOH B32 T37-40</strain>
    </source>
</reference>